<accession>A0A5C4QJM8</accession>
<dbReference type="Proteomes" id="UP000306145">
    <property type="component" value="Unassembled WGS sequence"/>
</dbReference>
<dbReference type="AlphaFoldDB" id="A0A5C4QJM8"/>
<name>A0A5C4QJM8_9ACTN</name>
<protein>
    <submittedName>
        <fullName evidence="1">Uncharacterized protein</fullName>
    </submittedName>
</protein>
<sequence>MALTGTTGHVTVVGTRVGGPLALTGTASAPILAGGQVGALTCAVGPAPVDLGAPTTVRGATARSCRGGATPAA</sequence>
<reference evidence="1 2" key="1">
    <citation type="submission" date="2019-06" db="EMBL/GenBank/DDBJ databases">
        <title>Micromonospora ordensis sp. nov., isolated from deep marine sediment.</title>
        <authorList>
            <person name="Veyisoglu A."/>
            <person name="Carro L."/>
            <person name="Klenk H.-P."/>
            <person name="Sahin N."/>
        </authorList>
    </citation>
    <scope>NUCLEOTIDE SEQUENCE [LARGE SCALE GENOMIC DNA]</scope>
    <source>
        <strain evidence="1 2">S2509</strain>
    </source>
</reference>
<keyword evidence="2" id="KW-1185">Reference proteome</keyword>
<gene>
    <name evidence="1" type="ORF">FHG89_24545</name>
</gene>
<evidence type="ECO:0000313" key="2">
    <source>
        <dbReference type="Proteomes" id="UP000306145"/>
    </source>
</evidence>
<dbReference type="EMBL" id="VDFY01000213">
    <property type="protein sequence ID" value="TNH24699.1"/>
    <property type="molecule type" value="Genomic_DNA"/>
</dbReference>
<comment type="caution">
    <text evidence="1">The sequence shown here is derived from an EMBL/GenBank/DDBJ whole genome shotgun (WGS) entry which is preliminary data.</text>
</comment>
<dbReference type="RefSeq" id="WP_139586774.1">
    <property type="nucleotide sequence ID" value="NZ_VDFY01000213.1"/>
</dbReference>
<proteinExistence type="predicted"/>
<dbReference type="OrthoDB" id="4523226at2"/>
<organism evidence="1 2">
    <name type="scientific">Micromonospora orduensis</name>
    <dbReference type="NCBI Taxonomy" id="1420891"/>
    <lineage>
        <taxon>Bacteria</taxon>
        <taxon>Bacillati</taxon>
        <taxon>Actinomycetota</taxon>
        <taxon>Actinomycetes</taxon>
        <taxon>Micromonosporales</taxon>
        <taxon>Micromonosporaceae</taxon>
        <taxon>Micromonospora</taxon>
    </lineage>
</organism>
<evidence type="ECO:0000313" key="1">
    <source>
        <dbReference type="EMBL" id="TNH24699.1"/>
    </source>
</evidence>